<gene>
    <name evidence="2" type="ORF">Ddye_028231</name>
</gene>
<protein>
    <submittedName>
        <fullName evidence="2">Uncharacterized protein</fullName>
    </submittedName>
</protein>
<feature type="region of interest" description="Disordered" evidence="1">
    <location>
        <begin position="44"/>
        <end position="73"/>
    </location>
</feature>
<name>A0AAD9TQT6_9ROSI</name>
<evidence type="ECO:0000256" key="1">
    <source>
        <dbReference type="SAM" id="MobiDB-lite"/>
    </source>
</evidence>
<feature type="compositionally biased region" description="Basic residues" evidence="1">
    <location>
        <begin position="50"/>
        <end position="66"/>
    </location>
</feature>
<evidence type="ECO:0000313" key="3">
    <source>
        <dbReference type="Proteomes" id="UP001280121"/>
    </source>
</evidence>
<dbReference type="Proteomes" id="UP001280121">
    <property type="component" value="Unassembled WGS sequence"/>
</dbReference>
<evidence type="ECO:0000313" key="2">
    <source>
        <dbReference type="EMBL" id="KAK2640436.1"/>
    </source>
</evidence>
<comment type="caution">
    <text evidence="2">The sequence shown here is derived from an EMBL/GenBank/DDBJ whole genome shotgun (WGS) entry which is preliminary data.</text>
</comment>
<reference evidence="2" key="1">
    <citation type="journal article" date="2023" name="Plant J.">
        <title>Genome sequences and population genomics provide insights into the demographic history, inbreeding, and mutation load of two 'living fossil' tree species of Dipteronia.</title>
        <authorList>
            <person name="Feng Y."/>
            <person name="Comes H.P."/>
            <person name="Chen J."/>
            <person name="Zhu S."/>
            <person name="Lu R."/>
            <person name="Zhang X."/>
            <person name="Li P."/>
            <person name="Qiu J."/>
            <person name="Olsen K.M."/>
            <person name="Qiu Y."/>
        </authorList>
    </citation>
    <scope>NUCLEOTIDE SEQUENCE</scope>
    <source>
        <strain evidence="2">KIB01</strain>
    </source>
</reference>
<dbReference type="AlphaFoldDB" id="A0AAD9TQT6"/>
<keyword evidence="3" id="KW-1185">Reference proteome</keyword>
<accession>A0AAD9TQT6</accession>
<sequence>MTEDTANELAENIAEFVTSLPKSVRQTEEEHIPEHIQMMFDKEQAGDHHHDHHHHSHGGHGHHHGHGHADYMDAYGLGKAWGH</sequence>
<organism evidence="2 3">
    <name type="scientific">Dipteronia dyeriana</name>
    <dbReference type="NCBI Taxonomy" id="168575"/>
    <lineage>
        <taxon>Eukaryota</taxon>
        <taxon>Viridiplantae</taxon>
        <taxon>Streptophyta</taxon>
        <taxon>Embryophyta</taxon>
        <taxon>Tracheophyta</taxon>
        <taxon>Spermatophyta</taxon>
        <taxon>Magnoliopsida</taxon>
        <taxon>eudicotyledons</taxon>
        <taxon>Gunneridae</taxon>
        <taxon>Pentapetalae</taxon>
        <taxon>rosids</taxon>
        <taxon>malvids</taxon>
        <taxon>Sapindales</taxon>
        <taxon>Sapindaceae</taxon>
        <taxon>Hippocastanoideae</taxon>
        <taxon>Acereae</taxon>
        <taxon>Dipteronia</taxon>
    </lineage>
</organism>
<proteinExistence type="predicted"/>
<dbReference type="EMBL" id="JANJYI010000008">
    <property type="protein sequence ID" value="KAK2640436.1"/>
    <property type="molecule type" value="Genomic_DNA"/>
</dbReference>